<feature type="domain" description="DDE" evidence="1">
    <location>
        <begin position="1"/>
        <end position="92"/>
    </location>
</feature>
<dbReference type="InterPro" id="IPR052183">
    <property type="entry name" value="IS_Transposase"/>
</dbReference>
<dbReference type="Pfam" id="PF13610">
    <property type="entry name" value="DDE_Tnp_IS240"/>
    <property type="match status" value="1"/>
</dbReference>
<evidence type="ECO:0000259" key="1">
    <source>
        <dbReference type="Pfam" id="PF13610"/>
    </source>
</evidence>
<accession>A0ABQ3V8Z8</accession>
<sequence>MDAAKRFFQQALQTVGHAPERVITNGHRSYPRAIREVLGKDVLHRWNHYLNNRREQDHRGIKQRYYPMRGFGSFPSASRFCRAFDEVRQFFRIRTTIKQPVSLQQRREMFRQRLVALQALVQVA</sequence>
<keyword evidence="3" id="KW-1185">Reference proteome</keyword>
<evidence type="ECO:0000313" key="3">
    <source>
        <dbReference type="Proteomes" id="UP000635565"/>
    </source>
</evidence>
<evidence type="ECO:0000313" key="2">
    <source>
        <dbReference type="EMBL" id="GHO82592.1"/>
    </source>
</evidence>
<dbReference type="PANTHER" id="PTHR35528:SF3">
    <property type="entry name" value="BLL1675 PROTEIN"/>
    <property type="match status" value="1"/>
</dbReference>
<protein>
    <recommendedName>
        <fullName evidence="1">DDE domain-containing protein</fullName>
    </recommendedName>
</protein>
<dbReference type="Proteomes" id="UP000635565">
    <property type="component" value="Unassembled WGS sequence"/>
</dbReference>
<organism evidence="2 3">
    <name type="scientific">Dictyobacter formicarum</name>
    <dbReference type="NCBI Taxonomy" id="2778368"/>
    <lineage>
        <taxon>Bacteria</taxon>
        <taxon>Bacillati</taxon>
        <taxon>Chloroflexota</taxon>
        <taxon>Ktedonobacteria</taxon>
        <taxon>Ktedonobacterales</taxon>
        <taxon>Dictyobacteraceae</taxon>
        <taxon>Dictyobacter</taxon>
    </lineage>
</organism>
<reference evidence="2 3" key="1">
    <citation type="journal article" date="2021" name="Int. J. Syst. Evol. Microbiol.">
        <title>Reticulibacter mediterranei gen. nov., sp. nov., within the new family Reticulibacteraceae fam. nov., and Ktedonospora formicarum gen. nov., sp. nov., Ktedonobacter robiniae sp. nov., Dictyobacter formicarum sp. nov. and Dictyobacter arantiisoli sp. nov., belonging to the class Ktedonobacteria.</title>
        <authorList>
            <person name="Yabe S."/>
            <person name="Zheng Y."/>
            <person name="Wang C.M."/>
            <person name="Sakai Y."/>
            <person name="Abe K."/>
            <person name="Yokota A."/>
            <person name="Donadio S."/>
            <person name="Cavaletti L."/>
            <person name="Monciardini P."/>
        </authorList>
    </citation>
    <scope>NUCLEOTIDE SEQUENCE [LARGE SCALE GENOMIC DNA]</scope>
    <source>
        <strain evidence="2 3">SOSP1-9</strain>
    </source>
</reference>
<name>A0ABQ3V8Z8_9CHLR</name>
<gene>
    <name evidence="2" type="ORF">KSZ_05980</name>
</gene>
<dbReference type="PANTHER" id="PTHR35528">
    <property type="entry name" value="BLL1675 PROTEIN"/>
    <property type="match status" value="1"/>
</dbReference>
<proteinExistence type="predicted"/>
<dbReference type="InterPro" id="IPR032874">
    <property type="entry name" value="DDE_dom"/>
</dbReference>
<dbReference type="EMBL" id="BNJJ01000002">
    <property type="protein sequence ID" value="GHO82592.1"/>
    <property type="molecule type" value="Genomic_DNA"/>
</dbReference>
<comment type="caution">
    <text evidence="2">The sequence shown here is derived from an EMBL/GenBank/DDBJ whole genome shotgun (WGS) entry which is preliminary data.</text>
</comment>